<feature type="domain" description="RNA polymerase II assembly factor Rtp1 C-terminal" evidence="4">
    <location>
        <begin position="786"/>
        <end position="893"/>
    </location>
</feature>
<evidence type="ECO:0000313" key="6">
    <source>
        <dbReference type="Proteomes" id="UP001145021"/>
    </source>
</evidence>
<dbReference type="InterPro" id="IPR019414">
    <property type="entry name" value="Rtp1_C2"/>
</dbReference>
<gene>
    <name evidence="5" type="ORF">LPJ64_005764</name>
</gene>
<reference evidence="5" key="1">
    <citation type="submission" date="2022-07" db="EMBL/GenBank/DDBJ databases">
        <title>Phylogenomic reconstructions and comparative analyses of Kickxellomycotina fungi.</title>
        <authorList>
            <person name="Reynolds N.K."/>
            <person name="Stajich J.E."/>
            <person name="Barry K."/>
            <person name="Grigoriev I.V."/>
            <person name="Crous P."/>
            <person name="Smith M.E."/>
        </authorList>
    </citation>
    <scope>NUCLEOTIDE SEQUENCE</scope>
    <source>
        <strain evidence="5">NBRC 105413</strain>
    </source>
</reference>
<keyword evidence="6" id="KW-1185">Reference proteome</keyword>
<dbReference type="InterPro" id="IPR039600">
    <property type="entry name" value="TANGO6/Rtp1"/>
</dbReference>
<organism evidence="5 6">
    <name type="scientific">Coemansia asiatica</name>
    <dbReference type="NCBI Taxonomy" id="1052880"/>
    <lineage>
        <taxon>Eukaryota</taxon>
        <taxon>Fungi</taxon>
        <taxon>Fungi incertae sedis</taxon>
        <taxon>Zoopagomycota</taxon>
        <taxon>Kickxellomycotina</taxon>
        <taxon>Kickxellomycetes</taxon>
        <taxon>Kickxellales</taxon>
        <taxon>Kickxellaceae</taxon>
        <taxon>Coemansia</taxon>
    </lineage>
</organism>
<feature type="region of interest" description="Disordered" evidence="2">
    <location>
        <begin position="362"/>
        <end position="392"/>
    </location>
</feature>
<dbReference type="GO" id="GO:0009306">
    <property type="term" value="P:protein secretion"/>
    <property type="evidence" value="ECO:0007669"/>
    <property type="project" value="TreeGrafter"/>
</dbReference>
<dbReference type="Pfam" id="PF10304">
    <property type="entry name" value="RTP1_C2"/>
    <property type="match status" value="1"/>
</dbReference>
<dbReference type="InterPro" id="IPR011989">
    <property type="entry name" value="ARM-like"/>
</dbReference>
<dbReference type="Gene3D" id="1.25.10.10">
    <property type="entry name" value="Leucine-rich Repeat Variant"/>
    <property type="match status" value="1"/>
</dbReference>
<evidence type="ECO:0000256" key="2">
    <source>
        <dbReference type="SAM" id="MobiDB-lite"/>
    </source>
</evidence>
<dbReference type="InterPro" id="IPR019451">
    <property type="entry name" value="Rtp1_C1"/>
</dbReference>
<feature type="non-terminal residue" evidence="5">
    <location>
        <position position="1"/>
    </location>
</feature>
<proteinExistence type="inferred from homology"/>
<dbReference type="SUPFAM" id="SSF48371">
    <property type="entry name" value="ARM repeat"/>
    <property type="match status" value="1"/>
</dbReference>
<dbReference type="PANTHER" id="PTHR20959:SF1">
    <property type="entry name" value="TRANSPORT AND GOLGI ORGANIZATION PROTEIN 6 HOMOLOG"/>
    <property type="match status" value="1"/>
</dbReference>
<name>A0A9W8CHU7_9FUNG</name>
<dbReference type="InterPro" id="IPR016024">
    <property type="entry name" value="ARM-type_fold"/>
</dbReference>
<dbReference type="AlphaFoldDB" id="A0A9W8CHU7"/>
<dbReference type="EMBL" id="JANBOH010000410">
    <property type="protein sequence ID" value="KAJ1642392.1"/>
    <property type="molecule type" value="Genomic_DNA"/>
</dbReference>
<dbReference type="Pfam" id="PF10363">
    <property type="entry name" value="RTP1_C1"/>
    <property type="match status" value="1"/>
</dbReference>
<feature type="domain" description="RNA polymerase II assembly factor Rtp1 C-terminal" evidence="3">
    <location>
        <begin position="991"/>
        <end position="1024"/>
    </location>
</feature>
<protein>
    <recommendedName>
        <fullName evidence="7">RNA polymerase II assembly factor Rtp1 C-terminal domain-containing protein</fullName>
    </recommendedName>
</protein>
<feature type="compositionally biased region" description="Polar residues" evidence="2">
    <location>
        <begin position="362"/>
        <end position="373"/>
    </location>
</feature>
<accession>A0A9W8CHU7</accession>
<comment type="similarity">
    <text evidence="1">Belongs to the Tango6 family.</text>
</comment>
<evidence type="ECO:0008006" key="7">
    <source>
        <dbReference type="Google" id="ProtNLM"/>
    </source>
</evidence>
<evidence type="ECO:0000256" key="1">
    <source>
        <dbReference type="ARBA" id="ARBA00005724"/>
    </source>
</evidence>
<comment type="caution">
    <text evidence="5">The sequence shown here is derived from an EMBL/GenBank/DDBJ whole genome shotgun (WGS) entry which is preliminary data.</text>
</comment>
<evidence type="ECO:0000259" key="4">
    <source>
        <dbReference type="Pfam" id="PF10363"/>
    </source>
</evidence>
<dbReference type="PANTHER" id="PTHR20959">
    <property type="entry name" value="TRANSPORT AND GOLGI ORGANIZATION PROTEIN 6 FAMILY MEMBER"/>
    <property type="match status" value="1"/>
</dbReference>
<dbReference type="Proteomes" id="UP001145021">
    <property type="component" value="Unassembled WGS sequence"/>
</dbReference>
<evidence type="ECO:0000259" key="3">
    <source>
        <dbReference type="Pfam" id="PF10304"/>
    </source>
</evidence>
<evidence type="ECO:0000313" key="5">
    <source>
        <dbReference type="EMBL" id="KAJ1642392.1"/>
    </source>
</evidence>
<sequence length="1035" mass="114822">PEKAQEDVIEPLGLRDRKVVAQAVDILVVFGIQPRMHAGVGIPLSLRVRSEAAAVMTKMLQRQSKALMEHWTQENRELEKQPGDSVSLAQMARRLAHIVESKISWGTADVAHILVNKYTPDIFALLMQTAYAPIPPATVAPPAGYLETIETDSDRRIELQRAFTRMFQETNVFLLLETLTSLLNAAVTYKPQSKWFCTLCSRFLTRIMLRPGGVRIAVDFFMSNDTEVTAEKLDRIANLVLAAPGTMDQKEYLARVAPQLIEIIESHAGNATLEEGLGEDVIGKMMNTEAVRERVLQAAVYIVRKMAEKYQMQFRDLVARPINQPLMRWFTTRTVVAEPLLEDSKTPTDESLAVEGPVLRGLQQNSRQRQTRPLIQVVQRKEKSSGDSADQPVVSSAVDLSKALAALRTLVLDGVSSSTFLNDLVVPVFAPLLYWLAAEEPQGQTKQTILSILVAVLRQMPSHASVSTVLSTIQLVRADTAQEKKTIDWAVFSPIGRDGPVMQMVWHSQVADTATDAATEIESQELVVPVDALLDVLASSELRDMLGDLFVTLLREQQAMLELLDQQGPKLINEEHILRKWWLVSQVTLSMVDRFGASLLTRHQDILAFIFDTLERTAPTLLHDKQKASSESPSIEVLVRSLSLETSDKPQTPDRDNTQDVEERVGAAELGVLALMLLGHVMAVSERQAFSKMAPGLAQQLDPDAPSDSLPPIDWDDLALRHLRGIQAQLDRLQNADSTIKNAVSQVKTQVSMILALNGASSGPATSSGSTAEGQERTDDVQRFIAALRDVRSPLVPVQAHGVLELRNLVLSRSPILTTDRVDAAVNVFLEMLASDDTYLHLNAIRGLSALTDTSGDRFIPQLISLYTSSQSLDECLRIGEALLQTVHRAGKMLAHYAPVIVPALIDTLQNDHEEEEEMRKYSALSILSMCAQVDALGLHRWVDLITTTLDDLLAVEQQKAPLLRRAAVMFWLSLVRGYGDRVRALIDRKNLLTMYRALRLVADTDTDEIAQLNAQLAIEELDDNVKDQLFSKFL</sequence>